<keyword evidence="1" id="KW-0663">Pyridoxal phosphate</keyword>
<proteinExistence type="predicted"/>
<dbReference type="SUPFAM" id="SSF53383">
    <property type="entry name" value="PLP-dependent transferases"/>
    <property type="match status" value="1"/>
</dbReference>
<dbReference type="InterPro" id="IPR015421">
    <property type="entry name" value="PyrdxlP-dep_Trfase_major"/>
</dbReference>
<dbReference type="InterPro" id="IPR000192">
    <property type="entry name" value="Aminotrans_V_dom"/>
</dbReference>
<sequence length="413" mass="45753">MNPPSLDLDFVRRQFPPLANGWIMLENAGGSYVPQSVIDRVTSYMSEVQIQPSWDFGPSADAAARIATGRRLMAEMINAEPEEVSIGPSTSLNVYLLMQSIRSWFKPGDEVVVTNQDHEANIGAWRRLAEDGVVIREWQIDPVTGELEEAALERLLNPRTRLVCFTHCSNIVATIHDVQHLARRIHQAGALVMVDGVACAPHRHIDVKALDVDFYAFSLYKVFGPHQGLLYGKREHLLKARGQNHFFIEENDIPLKLLPGGVNHEFTAGLTGIADYIDGLYSHHFKAPENSFLSRTKRVFELIGAHEEALANQALDFLRARKKVRIIGQTRAAGRRAPTVSFTVQGMSSRKIAEALNAQKIAIGYGDFYAKRCIDALGTAPQDGVVRIGLAHYNGAEELDRALTALDQVIAKG</sequence>
<evidence type="ECO:0000313" key="3">
    <source>
        <dbReference type="EMBL" id="QEX17415.1"/>
    </source>
</evidence>
<dbReference type="Gene3D" id="3.40.640.10">
    <property type="entry name" value="Type I PLP-dependent aspartate aminotransferase-like (Major domain)"/>
    <property type="match status" value="1"/>
</dbReference>
<dbReference type="PANTHER" id="PTHR43586:SF21">
    <property type="entry name" value="PYRIDOXAL PHOSPHATE (PLP)-DEPENDENT ASPARTATE AMINOTRANSFERASE SUPERFAMILY"/>
    <property type="match status" value="1"/>
</dbReference>
<dbReference type="EMBL" id="CP042906">
    <property type="protein sequence ID" value="QEX17415.1"/>
    <property type="molecule type" value="Genomic_DNA"/>
</dbReference>
<dbReference type="OrthoDB" id="7592443at2"/>
<gene>
    <name evidence="3" type="ORF">FRZ44_27150</name>
</gene>
<reference evidence="3 4" key="1">
    <citation type="submission" date="2019-08" db="EMBL/GenBank/DDBJ databases">
        <title>Hyperibacter terrae gen. nov., sp. nov. and Hyperibacter viscosus sp. nov., two new members in the family Rhodospirillaceae isolated from the rhizosphere of Hypericum perforatum.</title>
        <authorList>
            <person name="Noviana Z."/>
        </authorList>
    </citation>
    <scope>NUCLEOTIDE SEQUENCE [LARGE SCALE GENOMIC DNA]</scope>
    <source>
        <strain evidence="3 4">R5913</strain>
    </source>
</reference>
<dbReference type="InterPro" id="IPR015422">
    <property type="entry name" value="PyrdxlP-dep_Trfase_small"/>
</dbReference>
<dbReference type="AlphaFoldDB" id="A0A5J6MLP4"/>
<accession>A0A5J6MLP4</accession>
<dbReference type="Pfam" id="PF00266">
    <property type="entry name" value="Aminotran_5"/>
    <property type="match status" value="1"/>
</dbReference>
<feature type="domain" description="Aminotransferase class V" evidence="2">
    <location>
        <begin position="23"/>
        <end position="401"/>
    </location>
</feature>
<dbReference type="PANTHER" id="PTHR43586">
    <property type="entry name" value="CYSTEINE DESULFURASE"/>
    <property type="match status" value="1"/>
</dbReference>
<dbReference type="Gene3D" id="3.90.1150.10">
    <property type="entry name" value="Aspartate Aminotransferase, domain 1"/>
    <property type="match status" value="1"/>
</dbReference>
<keyword evidence="4" id="KW-1185">Reference proteome</keyword>
<evidence type="ECO:0000259" key="2">
    <source>
        <dbReference type="Pfam" id="PF00266"/>
    </source>
</evidence>
<dbReference type="KEGG" id="htq:FRZ44_27150"/>
<protein>
    <submittedName>
        <fullName evidence="3">Cysteine desulfurase-like protein</fullName>
    </submittedName>
</protein>
<organism evidence="3 4">
    <name type="scientific">Hypericibacter terrae</name>
    <dbReference type="NCBI Taxonomy" id="2602015"/>
    <lineage>
        <taxon>Bacteria</taxon>
        <taxon>Pseudomonadati</taxon>
        <taxon>Pseudomonadota</taxon>
        <taxon>Alphaproteobacteria</taxon>
        <taxon>Rhodospirillales</taxon>
        <taxon>Dongiaceae</taxon>
        <taxon>Hypericibacter</taxon>
    </lineage>
</organism>
<evidence type="ECO:0000256" key="1">
    <source>
        <dbReference type="ARBA" id="ARBA00022898"/>
    </source>
</evidence>
<dbReference type="InterPro" id="IPR015424">
    <property type="entry name" value="PyrdxlP-dep_Trfase"/>
</dbReference>
<dbReference type="Proteomes" id="UP000326202">
    <property type="component" value="Chromosome"/>
</dbReference>
<dbReference type="RefSeq" id="WP_151177681.1">
    <property type="nucleotide sequence ID" value="NZ_CP042906.1"/>
</dbReference>
<evidence type="ECO:0000313" key="4">
    <source>
        <dbReference type="Proteomes" id="UP000326202"/>
    </source>
</evidence>
<name>A0A5J6MLP4_9PROT</name>